<evidence type="ECO:0000313" key="1">
    <source>
        <dbReference type="EMBL" id="EFB74690.1"/>
    </source>
</evidence>
<dbReference type="HOGENOM" id="CLU_065150_0_0_9"/>
<reference evidence="1" key="1">
    <citation type="submission" date="2009-12" db="EMBL/GenBank/DDBJ databases">
        <authorList>
            <person name="Weinstock G."/>
            <person name="Sodergren E."/>
            <person name="Clifton S."/>
            <person name="Fulton L."/>
            <person name="Fulton B."/>
            <person name="Courtney L."/>
            <person name="Fronick C."/>
            <person name="Harrison M."/>
            <person name="Strong C."/>
            <person name="Farmer C."/>
            <person name="Delahaunty K."/>
            <person name="Markovic C."/>
            <person name="Hall O."/>
            <person name="Minx P."/>
            <person name="Tomlinson C."/>
            <person name="Mitreva M."/>
            <person name="Nelson J."/>
            <person name="Hou S."/>
            <person name="Wollam A."/>
            <person name="Pepin K.H."/>
            <person name="Johnson M."/>
            <person name="Bhonagiri V."/>
            <person name="Nash W.E."/>
            <person name="Warren W."/>
            <person name="Chinwalla A."/>
            <person name="Mardis E.R."/>
            <person name="Wilson R.K."/>
        </authorList>
    </citation>
    <scope>NUCLEOTIDE SEQUENCE [LARGE SCALE GENOMIC DNA]</scope>
    <source>
        <strain evidence="1">DSM 15176</strain>
    </source>
</reference>
<dbReference type="STRING" id="411471.SUBVAR_06993"/>
<accession>D1PRG4</accession>
<sequence>MAHANQERYGKMVDAKLRTNLVTRDNYIFNNKYEGDPKAGKVKIPVRDTEVEVKDYDKANGVDPKASTTTYLDLDIDQDEAVNELIDGFDAESVPDGIVAERLDSAAYSLGLSMDKKSLNALEAAGTGEGSVEEGTLANVSTSKTACTSSNAYKEALAAKRTLSRKGVPNDGQRWMIVSPEYLEVLMQDPNFVKQGDLSQELVQEGVVGKVAGFLVFESANLDFESTTRVAGKKITTELIAGHPNWCHRVQEWQVEPHLQDLNGSGKFIGASAVQGRKVYGIKVSKPQTLYIKRVEVAAG</sequence>
<dbReference type="InterPro" id="IPR045565">
    <property type="entry name" value="Phage_capsid_2"/>
</dbReference>
<dbReference type="AlphaFoldDB" id="D1PRG4"/>
<dbReference type="Pfam" id="PF19821">
    <property type="entry name" value="Phage_capsid_2"/>
    <property type="match status" value="1"/>
</dbReference>
<organism evidence="1 2">
    <name type="scientific">Subdoligranulum variabile DSM 15176</name>
    <dbReference type="NCBI Taxonomy" id="411471"/>
    <lineage>
        <taxon>Bacteria</taxon>
        <taxon>Bacillati</taxon>
        <taxon>Bacillota</taxon>
        <taxon>Clostridia</taxon>
        <taxon>Eubacteriales</taxon>
        <taxon>Oscillospiraceae</taxon>
        <taxon>Subdoligranulum</taxon>
    </lineage>
</organism>
<evidence type="ECO:0000313" key="2">
    <source>
        <dbReference type="Proteomes" id="UP000003438"/>
    </source>
</evidence>
<dbReference type="Proteomes" id="UP000003438">
    <property type="component" value="Unassembled WGS sequence"/>
</dbReference>
<gene>
    <name evidence="1" type="ORF">SUBVAR_06993</name>
</gene>
<dbReference type="EMBL" id="ACBY02000060">
    <property type="protein sequence ID" value="EFB74690.1"/>
    <property type="molecule type" value="Genomic_DNA"/>
</dbReference>
<name>D1PRG4_9FIRM</name>
<proteinExistence type="predicted"/>
<dbReference type="RefSeq" id="WP_007048342.1">
    <property type="nucleotide sequence ID" value="NZ_GG704771.1"/>
</dbReference>
<keyword evidence="2" id="KW-1185">Reference proteome</keyword>
<dbReference type="OrthoDB" id="1825907at2"/>
<dbReference type="eggNOG" id="ENOG50308CG">
    <property type="taxonomic scope" value="Bacteria"/>
</dbReference>
<comment type="caution">
    <text evidence="1">The sequence shown here is derived from an EMBL/GenBank/DDBJ whole genome shotgun (WGS) entry which is preliminary data.</text>
</comment>
<protein>
    <submittedName>
        <fullName evidence="1">Uncharacterized protein</fullName>
    </submittedName>
</protein>